<feature type="compositionally biased region" description="Low complexity" evidence="1">
    <location>
        <begin position="196"/>
        <end position="210"/>
    </location>
</feature>
<dbReference type="InterPro" id="IPR013783">
    <property type="entry name" value="Ig-like_fold"/>
</dbReference>
<dbReference type="SMART" id="SM00409">
    <property type="entry name" value="IG"/>
    <property type="match status" value="1"/>
</dbReference>
<comment type="caution">
    <text evidence="4">The sequence shown here is derived from an EMBL/GenBank/DDBJ whole genome shotgun (WGS) entry which is preliminary data.</text>
</comment>
<dbReference type="InterPro" id="IPR003599">
    <property type="entry name" value="Ig_sub"/>
</dbReference>
<dbReference type="PANTHER" id="PTHR23279">
    <property type="entry name" value="DEFECTIVE PROBOSCIS EXTENSION RESPONSE DPR -RELATED"/>
    <property type="match status" value="1"/>
</dbReference>
<feature type="compositionally biased region" description="Polar residues" evidence="1">
    <location>
        <begin position="211"/>
        <end position="220"/>
    </location>
</feature>
<dbReference type="InterPro" id="IPR037448">
    <property type="entry name" value="Zig-8"/>
</dbReference>
<evidence type="ECO:0000313" key="5">
    <source>
        <dbReference type="Proteomes" id="UP000663824"/>
    </source>
</evidence>
<feature type="compositionally biased region" description="Basic residues" evidence="1">
    <location>
        <begin position="221"/>
        <end position="235"/>
    </location>
</feature>
<dbReference type="InterPro" id="IPR036179">
    <property type="entry name" value="Ig-like_dom_sf"/>
</dbReference>
<reference evidence="4" key="1">
    <citation type="submission" date="2021-02" db="EMBL/GenBank/DDBJ databases">
        <authorList>
            <person name="Nowell W R."/>
        </authorList>
    </citation>
    <scope>NUCLEOTIDE SEQUENCE</scope>
</reference>
<dbReference type="PANTHER" id="PTHR23279:SF36">
    <property type="entry name" value="DEFECTIVE PROBOSCIS EXTENSION RESPONSE 9, ISOFORM A"/>
    <property type="match status" value="1"/>
</dbReference>
<dbReference type="InterPro" id="IPR013106">
    <property type="entry name" value="Ig_V-set"/>
</dbReference>
<dbReference type="Proteomes" id="UP000663824">
    <property type="component" value="Unassembled WGS sequence"/>
</dbReference>
<dbReference type="EMBL" id="CAJNRE010017438">
    <property type="protein sequence ID" value="CAF2154861.1"/>
    <property type="molecule type" value="Genomic_DNA"/>
</dbReference>
<dbReference type="PROSITE" id="PS50835">
    <property type="entry name" value="IG_LIKE"/>
    <property type="match status" value="1"/>
</dbReference>
<feature type="signal peptide" evidence="2">
    <location>
        <begin position="1"/>
        <end position="17"/>
    </location>
</feature>
<evidence type="ECO:0000259" key="3">
    <source>
        <dbReference type="PROSITE" id="PS50835"/>
    </source>
</evidence>
<feature type="region of interest" description="Disordered" evidence="1">
    <location>
        <begin position="195"/>
        <end position="235"/>
    </location>
</feature>
<feature type="domain" description="Ig-like" evidence="3">
    <location>
        <begin position="27"/>
        <end position="132"/>
    </location>
</feature>
<dbReference type="InterPro" id="IPR007110">
    <property type="entry name" value="Ig-like_dom"/>
</dbReference>
<evidence type="ECO:0000256" key="2">
    <source>
        <dbReference type="SAM" id="SignalP"/>
    </source>
</evidence>
<evidence type="ECO:0000313" key="4">
    <source>
        <dbReference type="EMBL" id="CAF2154861.1"/>
    </source>
</evidence>
<organism evidence="4 5">
    <name type="scientific">Rotaria magnacalcarata</name>
    <dbReference type="NCBI Taxonomy" id="392030"/>
    <lineage>
        <taxon>Eukaryota</taxon>
        <taxon>Metazoa</taxon>
        <taxon>Spiralia</taxon>
        <taxon>Gnathifera</taxon>
        <taxon>Rotifera</taxon>
        <taxon>Eurotatoria</taxon>
        <taxon>Bdelloidea</taxon>
        <taxon>Philodinida</taxon>
        <taxon>Philodinidae</taxon>
        <taxon>Rotaria</taxon>
    </lineage>
</organism>
<dbReference type="SUPFAM" id="SSF48726">
    <property type="entry name" value="Immunoglobulin"/>
    <property type="match status" value="1"/>
</dbReference>
<gene>
    <name evidence="4" type="ORF">MBJ925_LOCUS31958</name>
</gene>
<dbReference type="GO" id="GO:0032589">
    <property type="term" value="C:neuron projection membrane"/>
    <property type="evidence" value="ECO:0007669"/>
    <property type="project" value="TreeGrafter"/>
</dbReference>
<keyword evidence="2" id="KW-0732">Signal</keyword>
<evidence type="ECO:0000256" key="1">
    <source>
        <dbReference type="SAM" id="MobiDB-lite"/>
    </source>
</evidence>
<sequence>MFWSFVISLLLIIETSSLVDNNGENKPIVEAQNVHVTVTSGQKAILTCIFSGVNHELSLSSSHQLIWIRQSYEAQNADSILAHNQDLLISDPRLTIQRTDFDYSLTITNVNIDDEGIYACEVNTQPPQKALVHLYVRGKKFDRFIDSVLLSSCFYGYKLIKNQQLSKATTEQAAPKSYLRSIPILNRLRVRPSDHTTAASSSSCTSSSQSDLIASTSKNKQIARLKKRVHSSKNK</sequence>
<proteinExistence type="predicted"/>
<protein>
    <recommendedName>
        <fullName evidence="3">Ig-like domain-containing protein</fullName>
    </recommendedName>
</protein>
<dbReference type="Gene3D" id="2.60.40.10">
    <property type="entry name" value="Immunoglobulins"/>
    <property type="match status" value="1"/>
</dbReference>
<dbReference type="GO" id="GO:0050808">
    <property type="term" value="P:synapse organization"/>
    <property type="evidence" value="ECO:0007669"/>
    <property type="project" value="TreeGrafter"/>
</dbReference>
<accession>A0A816Y6B0</accession>
<dbReference type="Pfam" id="PF07686">
    <property type="entry name" value="V-set"/>
    <property type="match status" value="1"/>
</dbReference>
<dbReference type="AlphaFoldDB" id="A0A816Y6B0"/>
<name>A0A816Y6B0_9BILA</name>
<feature type="chain" id="PRO_5032506296" description="Ig-like domain-containing protein" evidence="2">
    <location>
        <begin position="18"/>
        <end position="235"/>
    </location>
</feature>